<organism evidence="2 3">
    <name type="scientific">Tritonibacter multivorans</name>
    <dbReference type="NCBI Taxonomy" id="928856"/>
    <lineage>
        <taxon>Bacteria</taxon>
        <taxon>Pseudomonadati</taxon>
        <taxon>Pseudomonadota</taxon>
        <taxon>Alphaproteobacteria</taxon>
        <taxon>Rhodobacterales</taxon>
        <taxon>Paracoccaceae</taxon>
        <taxon>Tritonibacter</taxon>
    </lineage>
</organism>
<gene>
    <name evidence="2" type="ORF">TRM7557_02223</name>
</gene>
<dbReference type="EMBL" id="CYSD01000036">
    <property type="protein sequence ID" value="CUH79166.1"/>
    <property type="molecule type" value="Genomic_DNA"/>
</dbReference>
<reference evidence="2 3" key="1">
    <citation type="submission" date="2015-09" db="EMBL/GenBank/DDBJ databases">
        <authorList>
            <consortium name="Swine Surveillance"/>
        </authorList>
    </citation>
    <scope>NUCLEOTIDE SEQUENCE [LARGE SCALE GENOMIC DNA]</scope>
    <source>
        <strain evidence="2 3">CECT 7557</strain>
    </source>
</reference>
<name>A0A0P1GCS1_9RHOB</name>
<dbReference type="RefSeq" id="WP_058290276.1">
    <property type="nucleotide sequence ID" value="NZ_CYSD01000036.1"/>
</dbReference>
<dbReference type="AlphaFoldDB" id="A0A0P1GCS1"/>
<evidence type="ECO:0000313" key="3">
    <source>
        <dbReference type="Proteomes" id="UP000052022"/>
    </source>
</evidence>
<dbReference type="InterPro" id="IPR036280">
    <property type="entry name" value="Multihaem_cyt_sf"/>
</dbReference>
<protein>
    <submittedName>
        <fullName evidence="2">Uncharacterized protein</fullName>
    </submittedName>
</protein>
<dbReference type="Proteomes" id="UP000052022">
    <property type="component" value="Unassembled WGS sequence"/>
</dbReference>
<dbReference type="SUPFAM" id="SSF48695">
    <property type="entry name" value="Multiheme cytochromes"/>
    <property type="match status" value="1"/>
</dbReference>
<evidence type="ECO:0000256" key="1">
    <source>
        <dbReference type="SAM" id="SignalP"/>
    </source>
</evidence>
<keyword evidence="3" id="KW-1185">Reference proteome</keyword>
<accession>A0A0P1GCS1</accession>
<dbReference type="OrthoDB" id="656942at2"/>
<feature type="signal peptide" evidence="1">
    <location>
        <begin position="1"/>
        <end position="21"/>
    </location>
</feature>
<keyword evidence="1" id="KW-0732">Signal</keyword>
<dbReference type="STRING" id="928856.SAMN04488049_109134"/>
<evidence type="ECO:0000313" key="2">
    <source>
        <dbReference type="EMBL" id="CUH79166.1"/>
    </source>
</evidence>
<sequence length="214" mass="22944">MKKTLITAAALSAGFTLAALAANTEGPDPHVDVTLLEEGSVTQADGLAAWERIYEVVSHPRCANCHVDETNIPMWSGPTYGEARPHGMNINAGDSRIGAETLMCSTCHITSADFDTPPNAAPRYGIDWSLAPVEFLWYGQTSVQICAQMKNPDTNGDRDWKGLVDHLVHDAEAFGPVLWGFNPSGGREPAPYGLQAHVNDMIAWGAAGQPCPTE</sequence>
<proteinExistence type="predicted"/>
<feature type="chain" id="PRO_5006063299" evidence="1">
    <location>
        <begin position="22"/>
        <end position="214"/>
    </location>
</feature>